<proteinExistence type="predicted"/>
<dbReference type="PANTHER" id="PTHR41814:SF1">
    <property type="entry name" value="CELLULASE"/>
    <property type="match status" value="1"/>
</dbReference>
<dbReference type="InterPro" id="IPR010905">
    <property type="entry name" value="Glyco_hydro_88"/>
</dbReference>
<keyword evidence="1" id="KW-0378">Hydrolase</keyword>
<name>A0A9P4UUP9_9PLEO</name>
<comment type="caution">
    <text evidence="2">The sequence shown here is derived from an EMBL/GenBank/DDBJ whole genome shotgun (WGS) entry which is preliminary data.</text>
</comment>
<evidence type="ECO:0000256" key="1">
    <source>
        <dbReference type="ARBA" id="ARBA00022801"/>
    </source>
</evidence>
<sequence>MVSSSIISLVLQKAIQVATHSWEYGTVSQAQLEWQNASLSIWNDPFPKRKVPTLDWRKVPALTYLEPHIRLDNTTLIDGDGAAGDPASLGIAALMIGKSDERYFDAATRQEQHLIHDVPRWENGAISHRETYKELWADFVYMVPPFLAYYAVASGDLGLAKEAAHQVKLYRDVLVTGEGPWLHIVGPGVPDFAMWSTGNGWAAAGASRVLATLRKSKFDGETKEEQAQLTSIVKGIIDGAIKFDVDQSGLLRNYLNESSWWGEISGTSILAATAFRMARLEPDSFGKKYTKWATKKMELVDSKIDKSTGIVAPAIDPLNWHNETKYVNGSPEGQSFVVLLHAANRDWKASI</sequence>
<evidence type="ECO:0000313" key="3">
    <source>
        <dbReference type="Proteomes" id="UP000799444"/>
    </source>
</evidence>
<dbReference type="InterPro" id="IPR008928">
    <property type="entry name" value="6-hairpin_glycosidase_sf"/>
</dbReference>
<keyword evidence="3" id="KW-1185">Reference proteome</keyword>
<dbReference type="GO" id="GO:0016798">
    <property type="term" value="F:hydrolase activity, acting on glycosyl bonds"/>
    <property type="evidence" value="ECO:0007669"/>
    <property type="project" value="UniProtKB-KW"/>
</dbReference>
<dbReference type="Gene3D" id="1.50.10.10">
    <property type="match status" value="1"/>
</dbReference>
<reference evidence="2" key="1">
    <citation type="journal article" date="2020" name="Stud. Mycol.">
        <title>101 Dothideomycetes genomes: a test case for predicting lifestyles and emergence of pathogens.</title>
        <authorList>
            <person name="Haridas S."/>
            <person name="Albert R."/>
            <person name="Binder M."/>
            <person name="Bloem J."/>
            <person name="Labutti K."/>
            <person name="Salamov A."/>
            <person name="Andreopoulos B."/>
            <person name="Baker S."/>
            <person name="Barry K."/>
            <person name="Bills G."/>
            <person name="Bluhm B."/>
            <person name="Cannon C."/>
            <person name="Castanera R."/>
            <person name="Culley D."/>
            <person name="Daum C."/>
            <person name="Ezra D."/>
            <person name="Gonzalez J."/>
            <person name="Henrissat B."/>
            <person name="Kuo A."/>
            <person name="Liang C."/>
            <person name="Lipzen A."/>
            <person name="Lutzoni F."/>
            <person name="Magnuson J."/>
            <person name="Mondo S."/>
            <person name="Nolan M."/>
            <person name="Ohm R."/>
            <person name="Pangilinan J."/>
            <person name="Park H.-J."/>
            <person name="Ramirez L."/>
            <person name="Alfaro M."/>
            <person name="Sun H."/>
            <person name="Tritt A."/>
            <person name="Yoshinaga Y."/>
            <person name="Zwiers L.-H."/>
            <person name="Turgeon B."/>
            <person name="Goodwin S."/>
            <person name="Spatafora J."/>
            <person name="Crous P."/>
            <person name="Grigoriev I."/>
        </authorList>
    </citation>
    <scope>NUCLEOTIDE SEQUENCE</scope>
    <source>
        <strain evidence="2">CBS 125425</strain>
    </source>
</reference>
<dbReference type="GO" id="GO:0005975">
    <property type="term" value="P:carbohydrate metabolic process"/>
    <property type="evidence" value="ECO:0007669"/>
    <property type="project" value="InterPro"/>
</dbReference>
<dbReference type="AlphaFoldDB" id="A0A9P4UUP9"/>
<dbReference type="Proteomes" id="UP000799444">
    <property type="component" value="Unassembled WGS sequence"/>
</dbReference>
<accession>A0A9P4UUP9</accession>
<organism evidence="2 3">
    <name type="scientific">Polyplosphaeria fusca</name>
    <dbReference type="NCBI Taxonomy" id="682080"/>
    <lineage>
        <taxon>Eukaryota</taxon>
        <taxon>Fungi</taxon>
        <taxon>Dikarya</taxon>
        <taxon>Ascomycota</taxon>
        <taxon>Pezizomycotina</taxon>
        <taxon>Dothideomycetes</taxon>
        <taxon>Pleosporomycetidae</taxon>
        <taxon>Pleosporales</taxon>
        <taxon>Tetraplosphaeriaceae</taxon>
        <taxon>Polyplosphaeria</taxon>
    </lineage>
</organism>
<dbReference type="PANTHER" id="PTHR41814">
    <property type="entry name" value="EXPRESSED PROTEIN"/>
    <property type="match status" value="1"/>
</dbReference>
<dbReference type="SUPFAM" id="SSF48208">
    <property type="entry name" value="Six-hairpin glycosidases"/>
    <property type="match status" value="1"/>
</dbReference>
<protein>
    <submittedName>
        <fullName evidence="2">Six-hairpin glycosidase</fullName>
    </submittedName>
</protein>
<dbReference type="OrthoDB" id="4138492at2759"/>
<dbReference type="InterPro" id="IPR012341">
    <property type="entry name" value="6hp_glycosidase-like_sf"/>
</dbReference>
<keyword evidence="2" id="KW-0326">Glycosidase</keyword>
<evidence type="ECO:0000313" key="2">
    <source>
        <dbReference type="EMBL" id="KAF2729132.1"/>
    </source>
</evidence>
<dbReference type="Pfam" id="PF07470">
    <property type="entry name" value="Glyco_hydro_88"/>
    <property type="match status" value="1"/>
</dbReference>
<gene>
    <name evidence="2" type="ORF">EJ04DRAFT_556312</name>
</gene>
<dbReference type="EMBL" id="ML996255">
    <property type="protein sequence ID" value="KAF2729132.1"/>
    <property type="molecule type" value="Genomic_DNA"/>
</dbReference>